<dbReference type="InterPro" id="IPR007577">
    <property type="entry name" value="GlycoTrfase_DXD_sugar-bd_CS"/>
</dbReference>
<sequence>MLLLKRRPVLILVVPIALTVVAFLLHTQTDATAWVSKAAANRFQYGDADSSRTDDLDHPDTAAGGASDSSDWGDADTDDHIHTFIGGPETGGDHNNAVVGGVVPEEGSQPPVTTLGAGAVATNAIESYMRDYLLSRAEGFDAKVHLDKYGLKLGVVNLEAYHRELLEVYNEFFGVNEETGDVYSFLAPVLSRLSLRPPTAPLPPLVKQVAATEKNLDKIPSYFDDWDRIMPNWNITLFDDTSLEQWVNYEFGGSELERLFNRLPRQVLKSDLFRYLFLLVEGGIYTDSDTAPVIPAERWGQPYEDRTPEILEHLSRLLMLSDDPQADVFNHPVLEEGGELGEPALVVGIEFDSIMYGWDWTKIGVSRAVQITQWTMMARPGHPVFLDVVGRALHKTIQIEEERRKAEEEGREYVDEWALEWTGPGVWTDCVYRYLLARYGFTPEMLIRVDRPIRVGDVLILPSKTFAASERKEVSEKNKPFTAIFHGFNGRWRGEDPTVKKINELKKIEKEKEEKEKKEKEEKEKKEQEEKEKQEKEKAAAEAAAAAAQAQAELDEKAAAERMANEEKERQRLEAERKAAEQKLADKDDAATR</sequence>
<evidence type="ECO:0000313" key="3">
    <source>
        <dbReference type="EMBL" id="RSH79613.1"/>
    </source>
</evidence>
<keyword evidence="4" id="KW-1185">Reference proteome</keyword>
<dbReference type="GO" id="GO:0000136">
    <property type="term" value="C:mannan polymerase complex"/>
    <property type="evidence" value="ECO:0007669"/>
    <property type="project" value="TreeGrafter"/>
</dbReference>
<feature type="region of interest" description="Disordered" evidence="2">
    <location>
        <begin position="512"/>
        <end position="593"/>
    </location>
</feature>
<evidence type="ECO:0000313" key="4">
    <source>
        <dbReference type="Proteomes" id="UP000279236"/>
    </source>
</evidence>
<dbReference type="OrthoDB" id="409543at2759"/>
<feature type="compositionally biased region" description="Basic and acidic residues" evidence="2">
    <location>
        <begin position="49"/>
        <end position="60"/>
    </location>
</feature>
<dbReference type="GO" id="GO:0000009">
    <property type="term" value="F:alpha-1,6-mannosyltransferase activity"/>
    <property type="evidence" value="ECO:0007669"/>
    <property type="project" value="InterPro"/>
</dbReference>
<dbReference type="Proteomes" id="UP000279236">
    <property type="component" value="Unassembled WGS sequence"/>
</dbReference>
<feature type="compositionally biased region" description="Low complexity" evidence="2">
    <location>
        <begin position="61"/>
        <end position="70"/>
    </location>
</feature>
<evidence type="ECO:0000256" key="1">
    <source>
        <dbReference type="ARBA" id="ARBA00009003"/>
    </source>
</evidence>
<evidence type="ECO:0000256" key="2">
    <source>
        <dbReference type="SAM" id="MobiDB-lite"/>
    </source>
</evidence>
<dbReference type="RefSeq" id="XP_028474722.1">
    <property type="nucleotide sequence ID" value="XM_028624554.1"/>
</dbReference>
<dbReference type="EMBL" id="RSCE01000009">
    <property type="protein sequence ID" value="RSH79613.1"/>
    <property type="molecule type" value="Genomic_DNA"/>
</dbReference>
<comment type="similarity">
    <text evidence="1">Belongs to the glycosyltransferase 32 family.</text>
</comment>
<protein>
    <recommendedName>
        <fullName evidence="5">Membrane-bound alpha-1,6-mannosyltransferase Initiation-specific</fullName>
    </recommendedName>
</protein>
<feature type="region of interest" description="Disordered" evidence="2">
    <location>
        <begin position="47"/>
        <end position="73"/>
    </location>
</feature>
<dbReference type="InterPro" id="IPR039367">
    <property type="entry name" value="Och1-like"/>
</dbReference>
<dbReference type="InterPro" id="IPR029044">
    <property type="entry name" value="Nucleotide-diphossugar_trans"/>
</dbReference>
<reference evidence="3 4" key="1">
    <citation type="submission" date="2018-11" db="EMBL/GenBank/DDBJ databases">
        <title>Genome sequence of Apiotrichum porosum DSM 27194.</title>
        <authorList>
            <person name="Aliyu H."/>
            <person name="Gorte O."/>
            <person name="Ochsenreither K."/>
        </authorList>
    </citation>
    <scope>NUCLEOTIDE SEQUENCE [LARGE SCALE GENOMIC DNA]</scope>
    <source>
        <strain evidence="3 4">DSM 27194</strain>
    </source>
</reference>
<organism evidence="3 4">
    <name type="scientific">Apiotrichum porosum</name>
    <dbReference type="NCBI Taxonomy" id="105984"/>
    <lineage>
        <taxon>Eukaryota</taxon>
        <taxon>Fungi</taxon>
        <taxon>Dikarya</taxon>
        <taxon>Basidiomycota</taxon>
        <taxon>Agaricomycotina</taxon>
        <taxon>Tremellomycetes</taxon>
        <taxon>Trichosporonales</taxon>
        <taxon>Trichosporonaceae</taxon>
        <taxon>Apiotrichum</taxon>
    </lineage>
</organism>
<feature type="compositionally biased region" description="Basic and acidic residues" evidence="2">
    <location>
        <begin position="554"/>
        <end position="593"/>
    </location>
</feature>
<proteinExistence type="inferred from homology"/>
<dbReference type="GO" id="GO:0006487">
    <property type="term" value="P:protein N-linked glycosylation"/>
    <property type="evidence" value="ECO:0007669"/>
    <property type="project" value="TreeGrafter"/>
</dbReference>
<feature type="compositionally biased region" description="Low complexity" evidence="2">
    <location>
        <begin position="541"/>
        <end position="552"/>
    </location>
</feature>
<dbReference type="PANTHER" id="PTHR31834">
    <property type="entry name" value="INITIATION-SPECIFIC ALPHA-1,6-MANNOSYLTRANSFERASE"/>
    <property type="match status" value="1"/>
</dbReference>
<name>A0A427XLD2_9TREE</name>
<comment type="caution">
    <text evidence="3">The sequence shown here is derived from an EMBL/GenBank/DDBJ whole genome shotgun (WGS) entry which is preliminary data.</text>
</comment>
<dbReference type="SUPFAM" id="SSF53448">
    <property type="entry name" value="Nucleotide-diphospho-sugar transferases"/>
    <property type="match status" value="1"/>
</dbReference>
<accession>A0A427XLD2</accession>
<dbReference type="Gene3D" id="3.90.550.20">
    <property type="match status" value="1"/>
</dbReference>
<dbReference type="PANTHER" id="PTHR31834:SF1">
    <property type="entry name" value="INITIATION-SPECIFIC ALPHA-1,6-MANNOSYLTRANSFERASE"/>
    <property type="match status" value="1"/>
</dbReference>
<evidence type="ECO:0008006" key="5">
    <source>
        <dbReference type="Google" id="ProtNLM"/>
    </source>
</evidence>
<gene>
    <name evidence="3" type="ORF">EHS24_009264</name>
</gene>
<feature type="compositionally biased region" description="Basic and acidic residues" evidence="2">
    <location>
        <begin position="512"/>
        <end position="540"/>
    </location>
</feature>
<dbReference type="GeneID" id="39593807"/>
<dbReference type="STRING" id="105984.A0A427XLD2"/>
<dbReference type="AlphaFoldDB" id="A0A427XLD2"/>
<dbReference type="Pfam" id="PF04488">
    <property type="entry name" value="Gly_transf_sug"/>
    <property type="match status" value="1"/>
</dbReference>